<dbReference type="InterPro" id="IPR050452">
    <property type="entry name" value="Metacaspase"/>
</dbReference>
<sequence>MAKTIDILCIHGLGNHTDGTWEGRWETAVREAFPIPADSELKFSFLNYDRIFQETDLSFLETMRALAKLGWSGISSPFRSKRGLFSGVTDRIRWTAGYVVAWCADEEFKARTRKLMLTEIAKRKPDIILAHSLGSLLSYDAFAHDDAKAPAVSKVLKKAVYVTFGSQLNNPFVLRNLTNGRIGVLEVDFWHHLYNRHDDVFTRPIVNIGADNFRQTLTPFDIEGIADHDATEYLGHPQTVADVWMPYASLMGESRRTIKAVRGITGRREKEQKALLVGINDYPNASDRLDGCVNDVFTMSELLQRGGMPASSIRTCLDGRATAQGILERLGWLLDDPREGDELVFYYSGHGARYPEYGANGEPDHFVETLVPWDFDWSEATSIADKQIYELYSQLPYECRLVMIFDCCNSGGIHKNGGARIRGISPPDDVRHRELKWDTKTNTWVQRDFERINAEFTSDKEVFNKFFSANGATERLGRSSMLRGLSEKQYEALKKKEPDKTRGAYLPVIIEACRADQYSYEYRHGVTSHGAFTFNLAKILRDRKRISFEDLVSQTKAELADLKFDQEPCILGPREIVKSNVPWMG</sequence>
<dbReference type="Proteomes" id="UP001431221">
    <property type="component" value="Unassembled WGS sequence"/>
</dbReference>
<keyword evidence="3" id="KW-1185">Reference proteome</keyword>
<gene>
    <name evidence="2" type="ORF">M0H32_19200</name>
</gene>
<evidence type="ECO:0000313" key="2">
    <source>
        <dbReference type="EMBL" id="MCK7614303.1"/>
    </source>
</evidence>
<dbReference type="RefSeq" id="WP_248156792.1">
    <property type="nucleotide sequence ID" value="NZ_JALNMJ010000014.1"/>
</dbReference>
<dbReference type="InterPro" id="IPR011600">
    <property type="entry name" value="Pept_C14_caspase"/>
</dbReference>
<proteinExistence type="predicted"/>
<dbReference type="Pfam" id="PF00656">
    <property type="entry name" value="Peptidase_C14"/>
    <property type="match status" value="1"/>
</dbReference>
<name>A0ABT0GXY2_9HYPH</name>
<dbReference type="SUPFAM" id="SSF52129">
    <property type="entry name" value="Caspase-like"/>
    <property type="match status" value="1"/>
</dbReference>
<evidence type="ECO:0000313" key="3">
    <source>
        <dbReference type="Proteomes" id="UP001431221"/>
    </source>
</evidence>
<accession>A0ABT0GXY2</accession>
<organism evidence="2 3">
    <name type="scientific">Roseibium sediminicola</name>
    <dbReference type="NCBI Taxonomy" id="2933272"/>
    <lineage>
        <taxon>Bacteria</taxon>
        <taxon>Pseudomonadati</taxon>
        <taxon>Pseudomonadota</taxon>
        <taxon>Alphaproteobacteria</taxon>
        <taxon>Hyphomicrobiales</taxon>
        <taxon>Stappiaceae</taxon>
        <taxon>Roseibium</taxon>
    </lineage>
</organism>
<comment type="caution">
    <text evidence="2">The sequence shown here is derived from an EMBL/GenBank/DDBJ whole genome shotgun (WGS) entry which is preliminary data.</text>
</comment>
<dbReference type="PANTHER" id="PTHR48104">
    <property type="entry name" value="METACASPASE-4"/>
    <property type="match status" value="1"/>
</dbReference>
<reference evidence="2" key="1">
    <citation type="submission" date="2022-04" db="EMBL/GenBank/DDBJ databases">
        <title>Roseibium sp. CAU 1639 isolated from mud.</title>
        <authorList>
            <person name="Kim W."/>
        </authorList>
    </citation>
    <scope>NUCLEOTIDE SEQUENCE</scope>
    <source>
        <strain evidence="2">CAU 1639</strain>
    </source>
</reference>
<feature type="domain" description="Peptidase C14 caspase" evidence="1">
    <location>
        <begin position="272"/>
        <end position="570"/>
    </location>
</feature>
<dbReference type="InterPro" id="IPR029030">
    <property type="entry name" value="Caspase-like_dom_sf"/>
</dbReference>
<dbReference type="PANTHER" id="PTHR48104:SF30">
    <property type="entry name" value="METACASPASE-1"/>
    <property type="match status" value="1"/>
</dbReference>
<dbReference type="Gene3D" id="3.40.50.1460">
    <property type="match status" value="1"/>
</dbReference>
<protein>
    <submittedName>
        <fullName evidence="2">Caspase family protein</fullName>
    </submittedName>
</protein>
<evidence type="ECO:0000259" key="1">
    <source>
        <dbReference type="Pfam" id="PF00656"/>
    </source>
</evidence>
<dbReference type="EMBL" id="JALNMJ010000014">
    <property type="protein sequence ID" value="MCK7614303.1"/>
    <property type="molecule type" value="Genomic_DNA"/>
</dbReference>